<dbReference type="Pfam" id="PF02464">
    <property type="entry name" value="CinA"/>
    <property type="match status" value="1"/>
</dbReference>
<dbReference type="InterPro" id="IPR008135">
    <property type="entry name" value="Competence-induced_CinA"/>
</dbReference>
<dbReference type="InterPro" id="IPR050101">
    <property type="entry name" value="CinA"/>
</dbReference>
<dbReference type="RefSeq" id="WP_166031746.1">
    <property type="nucleotide sequence ID" value="NZ_CP048877.1"/>
</dbReference>
<keyword evidence="3" id="KW-1185">Reference proteome</keyword>
<dbReference type="NCBIfam" id="TIGR00200">
    <property type="entry name" value="cinA_nterm"/>
    <property type="match status" value="1"/>
</dbReference>
<dbReference type="InterPro" id="IPR036653">
    <property type="entry name" value="CinA-like_C"/>
</dbReference>
<dbReference type="Gene3D" id="3.40.980.10">
    <property type="entry name" value="MoaB/Mog-like domain"/>
    <property type="match status" value="1"/>
</dbReference>
<dbReference type="InterPro" id="IPR008136">
    <property type="entry name" value="CinA_C"/>
</dbReference>
<name>A0A6G7PVB1_9BACT</name>
<reference evidence="2 3" key="1">
    <citation type="submission" date="2020-02" db="EMBL/GenBank/DDBJ databases">
        <title>Genome analysis of Thermosulfuriphilus ammonigenes ST65T, an anaerobic thermophilic chemolithoautotrophic bacterium isolated from a deep-sea hydrothermal vent.</title>
        <authorList>
            <person name="Slobodkina G."/>
            <person name="Allioux M."/>
            <person name="Merkel A."/>
            <person name="Alain K."/>
            <person name="Jebbar M."/>
            <person name="Slobodkin A."/>
        </authorList>
    </citation>
    <scope>NUCLEOTIDE SEQUENCE [LARGE SCALE GENOMIC DNA]</scope>
    <source>
        <strain evidence="2 3">ST65</strain>
    </source>
</reference>
<dbReference type="AlphaFoldDB" id="A0A6G7PVB1"/>
<dbReference type="KEGG" id="tav:G4V39_04195"/>
<dbReference type="CDD" id="cd00885">
    <property type="entry name" value="cinA"/>
    <property type="match status" value="1"/>
</dbReference>
<evidence type="ECO:0000313" key="3">
    <source>
        <dbReference type="Proteomes" id="UP000502179"/>
    </source>
</evidence>
<evidence type="ECO:0000256" key="1">
    <source>
        <dbReference type="HAMAP-Rule" id="MF_00226"/>
    </source>
</evidence>
<dbReference type="PANTHER" id="PTHR13939">
    <property type="entry name" value="NICOTINAMIDE-NUCLEOTIDE AMIDOHYDROLASE PNCC"/>
    <property type="match status" value="1"/>
</dbReference>
<dbReference type="InterPro" id="IPR001453">
    <property type="entry name" value="MoaB/Mog_dom"/>
</dbReference>
<dbReference type="Pfam" id="PF18146">
    <property type="entry name" value="CinA_KH"/>
    <property type="match status" value="1"/>
</dbReference>
<dbReference type="NCBIfam" id="NF001813">
    <property type="entry name" value="PRK00549.1"/>
    <property type="match status" value="1"/>
</dbReference>
<dbReference type="NCBIfam" id="TIGR00177">
    <property type="entry name" value="molyb_syn"/>
    <property type="match status" value="1"/>
</dbReference>
<sequence length="425" mass="46328">MAQGEIIAIGDELVSGRVTNTTSFYLARRLFDLGYPVGRILTIGDDPSEIKNSLRKALSRADFVLVSGGLGPTADDITNEAVAAALSRKLRFFPEIMDRVEARLRELGRELLPSHRKLALLPEGAEVLDQQGCAAGYLLVEAGKPLFFLPGVPRELEDLFEREVVPRLKSFIPPRLFIHQIIIKVFGLQETEVNLRLAEIADSLKALKVGYYPVFPEVHVTLTTRARDDSTAQQLLEEATQAVRQALGPFAFGEGEETMESVVGHLLQEKKVRVAVAESCTGGLIASRFTRVPGSSAWFDRGVVTYSNQAKTEILGVPSEIIETKGAVSQETAEAMARGVLTLSGVDYALAVTGIAGPSGGSPEKPVGTVFIGLATKDKVLVRRFRFSGTRHMIQLITSETALDWLRRHLAYGEDFPGYPSTCFG</sequence>
<dbReference type="EMBL" id="CP048877">
    <property type="protein sequence ID" value="QIJ71527.1"/>
    <property type="molecule type" value="Genomic_DNA"/>
</dbReference>
<dbReference type="NCBIfam" id="TIGR00199">
    <property type="entry name" value="PncC_domain"/>
    <property type="match status" value="1"/>
</dbReference>
<dbReference type="SUPFAM" id="SSF142433">
    <property type="entry name" value="CinA-like"/>
    <property type="match status" value="1"/>
</dbReference>
<comment type="similarity">
    <text evidence="1">Belongs to the CinA family.</text>
</comment>
<dbReference type="Gene3D" id="3.30.70.2860">
    <property type="match status" value="1"/>
</dbReference>
<dbReference type="Pfam" id="PF00994">
    <property type="entry name" value="MoCF_biosynth"/>
    <property type="match status" value="1"/>
</dbReference>
<protein>
    <recommendedName>
        <fullName evidence="1">CinA-like protein</fullName>
    </recommendedName>
</protein>
<dbReference type="HAMAP" id="MF_00226_B">
    <property type="entry name" value="CinA_B"/>
    <property type="match status" value="1"/>
</dbReference>
<evidence type="ECO:0000313" key="2">
    <source>
        <dbReference type="EMBL" id="QIJ71527.1"/>
    </source>
</evidence>
<dbReference type="InterPro" id="IPR041424">
    <property type="entry name" value="CinA_KH"/>
</dbReference>
<dbReference type="SMART" id="SM00852">
    <property type="entry name" value="MoCF_biosynth"/>
    <property type="match status" value="1"/>
</dbReference>
<accession>A0A6G7PVB1</accession>
<dbReference type="Gene3D" id="3.90.950.20">
    <property type="entry name" value="CinA-like"/>
    <property type="match status" value="1"/>
</dbReference>
<dbReference type="PIRSF" id="PIRSF006728">
    <property type="entry name" value="CinA"/>
    <property type="match status" value="1"/>
</dbReference>
<dbReference type="PANTHER" id="PTHR13939:SF0">
    <property type="entry name" value="NMN AMIDOHYDROLASE-LIKE PROTEIN YFAY"/>
    <property type="match status" value="1"/>
</dbReference>
<organism evidence="2 3">
    <name type="scientific">Thermosulfuriphilus ammonigenes</name>
    <dbReference type="NCBI Taxonomy" id="1936021"/>
    <lineage>
        <taxon>Bacteria</taxon>
        <taxon>Pseudomonadati</taxon>
        <taxon>Thermodesulfobacteriota</taxon>
        <taxon>Thermodesulfobacteria</taxon>
        <taxon>Thermodesulfobacteriales</taxon>
        <taxon>Thermodesulfobacteriaceae</taxon>
        <taxon>Thermosulfuriphilus</taxon>
    </lineage>
</organism>
<dbReference type="SUPFAM" id="SSF53218">
    <property type="entry name" value="Molybdenum cofactor biosynthesis proteins"/>
    <property type="match status" value="1"/>
</dbReference>
<proteinExistence type="inferred from homology"/>
<dbReference type="Proteomes" id="UP000502179">
    <property type="component" value="Chromosome"/>
</dbReference>
<dbReference type="InterPro" id="IPR036425">
    <property type="entry name" value="MoaB/Mog-like_dom_sf"/>
</dbReference>
<gene>
    <name evidence="2" type="ORF">G4V39_04195</name>
</gene>